<dbReference type="AlphaFoldDB" id="A0A4R1I5G1"/>
<proteinExistence type="predicted"/>
<dbReference type="EMBL" id="SMFY01000001">
    <property type="protein sequence ID" value="TCK30148.1"/>
    <property type="molecule type" value="Genomic_DNA"/>
</dbReference>
<keyword evidence="2" id="KW-1185">Reference proteome</keyword>
<evidence type="ECO:0000313" key="1">
    <source>
        <dbReference type="EMBL" id="TCK30148.1"/>
    </source>
</evidence>
<comment type="caution">
    <text evidence="1">The sequence shown here is derived from an EMBL/GenBank/DDBJ whole genome shotgun (WGS) entry which is preliminary data.</text>
</comment>
<dbReference type="Proteomes" id="UP000295030">
    <property type="component" value="Unassembled WGS sequence"/>
</dbReference>
<reference evidence="1 2" key="1">
    <citation type="submission" date="2019-03" db="EMBL/GenBank/DDBJ databases">
        <title>Genomic Encyclopedia of Type Strains, Phase IV (KMG-IV): sequencing the most valuable type-strain genomes for metagenomic binning, comparative biology and taxonomic classification.</title>
        <authorList>
            <person name="Goeker M."/>
        </authorList>
    </citation>
    <scope>NUCLEOTIDE SEQUENCE [LARGE SCALE GENOMIC DNA]</scope>
    <source>
        <strain evidence="1 2">DSM 101</strain>
    </source>
</reference>
<gene>
    <name evidence="1" type="ORF">EV667_0235</name>
</gene>
<accession>A0A4R1I5G1</accession>
<dbReference type="RefSeq" id="WP_131833514.1">
    <property type="nucleotide sequence ID" value="NZ_SMFY01000001.1"/>
</dbReference>
<protein>
    <submittedName>
        <fullName evidence="1">Uncharacterized protein</fullName>
    </submittedName>
</protein>
<name>A0A4R1I5G1_ANCAQ</name>
<evidence type="ECO:0000313" key="2">
    <source>
        <dbReference type="Proteomes" id="UP000295030"/>
    </source>
</evidence>
<sequence>MSFISHARSPGKEVQPTSGLPLFDWRPSRALYANPLHVIARRLAERCRVPFHVALAHAEQAGLGKEAC</sequence>
<organism evidence="1 2">
    <name type="scientific">Ancylobacter aquaticus</name>
    <dbReference type="NCBI Taxonomy" id="100"/>
    <lineage>
        <taxon>Bacteria</taxon>
        <taxon>Pseudomonadati</taxon>
        <taxon>Pseudomonadota</taxon>
        <taxon>Alphaproteobacteria</taxon>
        <taxon>Hyphomicrobiales</taxon>
        <taxon>Xanthobacteraceae</taxon>
        <taxon>Ancylobacter</taxon>
    </lineage>
</organism>